<dbReference type="InterPro" id="IPR021833">
    <property type="entry name" value="DUF3425"/>
</dbReference>
<comment type="caution">
    <text evidence="3">The sequence shown here is derived from an EMBL/GenBank/DDBJ whole genome shotgun (WGS) entry which is preliminary data.</text>
</comment>
<dbReference type="PRINTS" id="PR00081">
    <property type="entry name" value="GDHRDH"/>
</dbReference>
<dbReference type="AlphaFoldDB" id="A0A9W8Z580"/>
<dbReference type="Proteomes" id="UP001140510">
    <property type="component" value="Unassembled WGS sequence"/>
</dbReference>
<evidence type="ECO:0000256" key="2">
    <source>
        <dbReference type="ARBA" id="ARBA00023002"/>
    </source>
</evidence>
<sequence>MIYPLNPNIPLCLRPTQVQQTRLHSLWINLIPFPRVRDNLIRHEGTYDHWELLQDLIGSLINFTPSQEQRRTLYSFTVTDPKPKGPLLTTGCDEDEVTAGRNGLIVWGEPYEMHSWEATPAFLEKWATLSHLPLLIALSTNTDMSRYAEVHTKPNGPGDGRPTALQIVKDEGMEGSLKGEVIVITGTSSGIGIETTRALAVTGATLFLTARDVTKAQNALAGIFEPSRMEIVEMDQANLSSVRAAAAAILSKTSKIHLLVNNAGIMAIPDLRLTSDGHELQFGTNHLSHFLFYKMLEPALLAAASADLPSRVVSLASSAHNVHGLNSPDNYAFEKSVYDPSVAYGQSKTANIYMANEIERRYGAHNLHAVSVHPGIVATGLTQHMPPDAFKGMEHLYPLMKSVEQGAATSVWAAIGAAWKYKGGRYLVDCAAAEPYAEGEDKFTTSGYAPWAYDKDLAERLWNDSLFLVGLQKGE</sequence>
<evidence type="ECO:0000256" key="1">
    <source>
        <dbReference type="ARBA" id="ARBA00006484"/>
    </source>
</evidence>
<dbReference type="Pfam" id="PF11905">
    <property type="entry name" value="DUF3425"/>
    <property type="match status" value="1"/>
</dbReference>
<keyword evidence="2" id="KW-0560">Oxidoreductase</keyword>
<dbReference type="EMBL" id="JAPEVA010000105">
    <property type="protein sequence ID" value="KAJ4399531.1"/>
    <property type="molecule type" value="Genomic_DNA"/>
</dbReference>
<proteinExistence type="inferred from homology"/>
<protein>
    <submittedName>
        <fullName evidence="3">Uncharacterized protein</fullName>
    </submittedName>
</protein>
<dbReference type="SUPFAM" id="SSF51735">
    <property type="entry name" value="NAD(P)-binding Rossmann-fold domains"/>
    <property type="match status" value="1"/>
</dbReference>
<dbReference type="GO" id="GO:0016491">
    <property type="term" value="F:oxidoreductase activity"/>
    <property type="evidence" value="ECO:0007669"/>
    <property type="project" value="UniProtKB-KW"/>
</dbReference>
<dbReference type="Pfam" id="PF00106">
    <property type="entry name" value="adh_short"/>
    <property type="match status" value="1"/>
</dbReference>
<accession>A0A9W8Z580</accession>
<dbReference type="OrthoDB" id="191139at2759"/>
<comment type="similarity">
    <text evidence="1">Belongs to the short-chain dehydrogenases/reductases (SDR) family.</text>
</comment>
<organism evidence="3 4">
    <name type="scientific">Didymella pomorum</name>
    <dbReference type="NCBI Taxonomy" id="749634"/>
    <lineage>
        <taxon>Eukaryota</taxon>
        <taxon>Fungi</taxon>
        <taxon>Dikarya</taxon>
        <taxon>Ascomycota</taxon>
        <taxon>Pezizomycotina</taxon>
        <taxon>Dothideomycetes</taxon>
        <taxon>Pleosporomycetidae</taxon>
        <taxon>Pleosporales</taxon>
        <taxon>Pleosporineae</taxon>
        <taxon>Didymellaceae</taxon>
        <taxon>Didymella</taxon>
    </lineage>
</organism>
<dbReference type="InterPro" id="IPR036291">
    <property type="entry name" value="NAD(P)-bd_dom_sf"/>
</dbReference>
<evidence type="ECO:0000313" key="3">
    <source>
        <dbReference type="EMBL" id="KAJ4399531.1"/>
    </source>
</evidence>
<gene>
    <name evidence="3" type="ORF">N0V91_009356</name>
</gene>
<dbReference type="PANTHER" id="PTHR24320">
    <property type="entry name" value="RETINOL DEHYDROGENASE"/>
    <property type="match status" value="1"/>
</dbReference>
<dbReference type="Gene3D" id="3.40.50.720">
    <property type="entry name" value="NAD(P)-binding Rossmann-like Domain"/>
    <property type="match status" value="1"/>
</dbReference>
<name>A0A9W8Z580_9PLEO</name>
<dbReference type="InterPro" id="IPR002347">
    <property type="entry name" value="SDR_fam"/>
</dbReference>
<reference evidence="3" key="1">
    <citation type="submission" date="2022-10" db="EMBL/GenBank/DDBJ databases">
        <title>Tapping the CABI collections for fungal endophytes: first genome assemblies for Collariella, Neodidymelliopsis, Ascochyta clinopodiicola, Didymella pomorum, Didymosphaeria variabile, Neocosmospora piperis and Neocucurbitaria cava.</title>
        <authorList>
            <person name="Hill R."/>
        </authorList>
    </citation>
    <scope>NUCLEOTIDE SEQUENCE</scope>
    <source>
        <strain evidence="3">IMI 355091</strain>
    </source>
</reference>
<evidence type="ECO:0000313" key="4">
    <source>
        <dbReference type="Proteomes" id="UP001140510"/>
    </source>
</evidence>
<dbReference type="PANTHER" id="PTHR24320:SF272">
    <property type="entry name" value="NAD(P)-BINDING ROSSMANN-FOLD SUPERFAMILY PROTEIN"/>
    <property type="match status" value="1"/>
</dbReference>
<keyword evidence="4" id="KW-1185">Reference proteome</keyword>